<dbReference type="Proteomes" id="UP001055072">
    <property type="component" value="Unassembled WGS sequence"/>
</dbReference>
<sequence>MSSNATNTLATVLSSGPHKIPTLSSGEITIEVFMRWKDACEDYFEIKEIKEDKRVTHAGTRLQDLLVRDWYRSDAARLRALAWDDFAREFKTRWLPSDWDVKARNTLTRCRQTNEDNFKDWVVKIETLNAVLKDTASYKSESDLRNHIESLVCDRLAQLAISAATSSIVAYRDWREKMIILDNERLANAAEITRVSARAKGATQKNPPANNNSSSTSFGRFNNCEREHPPPLTENERALLFKYHGCFKCRRFFAGHRQRDCKNAPPKGVGYKELSEDDALKAKTESDRRKAPDASSKRNTTAAVGFDDDIDQNVSATVNSSPIATGVLSCGDTDDSECVPSFSLPHFMLRAFVHSSSGPLTHQPVRMLIDCGSSTVLMRSEVAKALSLRIRKLPAPLSLNSAWGSQGAQVTNWVKLRISLRSLAWTSHSVRCLIVDDLCAPVILGMPFLSHNNLIIDCNRRKVLDSNTGFDIINPSKGRASPASRASDTQPSIEPMVNTVAAIRSRIEELALADRLVKLEQETRDKFHDVFPAGTPRLSDLPTDVYHRFKLKDPNMVISRCNAITL</sequence>
<evidence type="ECO:0000313" key="2">
    <source>
        <dbReference type="Proteomes" id="UP001055072"/>
    </source>
</evidence>
<comment type="caution">
    <text evidence="1">The sequence shown here is derived from an EMBL/GenBank/DDBJ whole genome shotgun (WGS) entry which is preliminary data.</text>
</comment>
<name>A0ACB8TMF6_9APHY</name>
<evidence type="ECO:0000313" key="1">
    <source>
        <dbReference type="EMBL" id="KAI0083200.1"/>
    </source>
</evidence>
<organism evidence="1 2">
    <name type="scientific">Irpex rosettiformis</name>
    <dbReference type="NCBI Taxonomy" id="378272"/>
    <lineage>
        <taxon>Eukaryota</taxon>
        <taxon>Fungi</taxon>
        <taxon>Dikarya</taxon>
        <taxon>Basidiomycota</taxon>
        <taxon>Agaricomycotina</taxon>
        <taxon>Agaricomycetes</taxon>
        <taxon>Polyporales</taxon>
        <taxon>Irpicaceae</taxon>
        <taxon>Irpex</taxon>
    </lineage>
</organism>
<protein>
    <submittedName>
        <fullName evidence="1">Uncharacterized protein</fullName>
    </submittedName>
</protein>
<keyword evidence="2" id="KW-1185">Reference proteome</keyword>
<reference evidence="1" key="1">
    <citation type="journal article" date="2021" name="Environ. Microbiol.">
        <title>Gene family expansions and transcriptome signatures uncover fungal adaptations to wood decay.</title>
        <authorList>
            <person name="Hage H."/>
            <person name="Miyauchi S."/>
            <person name="Viragh M."/>
            <person name="Drula E."/>
            <person name="Min B."/>
            <person name="Chaduli D."/>
            <person name="Navarro D."/>
            <person name="Favel A."/>
            <person name="Norest M."/>
            <person name="Lesage-Meessen L."/>
            <person name="Balint B."/>
            <person name="Merenyi Z."/>
            <person name="de Eugenio L."/>
            <person name="Morin E."/>
            <person name="Martinez A.T."/>
            <person name="Baldrian P."/>
            <person name="Stursova M."/>
            <person name="Martinez M.J."/>
            <person name="Novotny C."/>
            <person name="Magnuson J.K."/>
            <person name="Spatafora J.W."/>
            <person name="Maurice S."/>
            <person name="Pangilinan J."/>
            <person name="Andreopoulos W."/>
            <person name="LaButti K."/>
            <person name="Hundley H."/>
            <person name="Na H."/>
            <person name="Kuo A."/>
            <person name="Barry K."/>
            <person name="Lipzen A."/>
            <person name="Henrissat B."/>
            <person name="Riley R."/>
            <person name="Ahrendt S."/>
            <person name="Nagy L.G."/>
            <person name="Grigoriev I.V."/>
            <person name="Martin F."/>
            <person name="Rosso M.N."/>
        </authorList>
    </citation>
    <scope>NUCLEOTIDE SEQUENCE</scope>
    <source>
        <strain evidence="1">CBS 384.51</strain>
    </source>
</reference>
<dbReference type="EMBL" id="MU274983">
    <property type="protein sequence ID" value="KAI0083200.1"/>
    <property type="molecule type" value="Genomic_DNA"/>
</dbReference>
<gene>
    <name evidence="1" type="ORF">BDY19DRAFT_900664</name>
</gene>
<proteinExistence type="predicted"/>
<accession>A0ACB8TMF6</accession>